<organism evidence="2 3">
    <name type="scientific">Tautonia sociabilis</name>
    <dbReference type="NCBI Taxonomy" id="2080755"/>
    <lineage>
        <taxon>Bacteria</taxon>
        <taxon>Pseudomonadati</taxon>
        <taxon>Planctomycetota</taxon>
        <taxon>Planctomycetia</taxon>
        <taxon>Isosphaerales</taxon>
        <taxon>Isosphaeraceae</taxon>
        <taxon>Tautonia</taxon>
    </lineage>
</organism>
<protein>
    <submittedName>
        <fullName evidence="2">Uncharacterized protein</fullName>
    </submittedName>
</protein>
<feature type="region of interest" description="Disordered" evidence="1">
    <location>
        <begin position="168"/>
        <end position="197"/>
    </location>
</feature>
<evidence type="ECO:0000313" key="2">
    <source>
        <dbReference type="EMBL" id="RUL89460.1"/>
    </source>
</evidence>
<dbReference type="Proteomes" id="UP000280296">
    <property type="component" value="Unassembled WGS sequence"/>
</dbReference>
<feature type="compositionally biased region" description="Polar residues" evidence="1">
    <location>
        <begin position="210"/>
        <end position="222"/>
    </location>
</feature>
<reference evidence="2 3" key="1">
    <citation type="submission" date="2018-12" db="EMBL/GenBank/DDBJ databases">
        <authorList>
            <person name="Toschakov S.V."/>
        </authorList>
    </citation>
    <scope>NUCLEOTIDE SEQUENCE [LARGE SCALE GENOMIC DNA]</scope>
    <source>
        <strain evidence="2 3">GM2012</strain>
    </source>
</reference>
<dbReference type="EMBL" id="RYZH01000002">
    <property type="protein sequence ID" value="RUL89460.1"/>
    <property type="molecule type" value="Genomic_DNA"/>
</dbReference>
<gene>
    <name evidence="2" type="ORF">TsocGM_01420</name>
</gene>
<feature type="region of interest" description="Disordered" evidence="1">
    <location>
        <begin position="210"/>
        <end position="244"/>
    </location>
</feature>
<comment type="caution">
    <text evidence="2">The sequence shown here is derived from an EMBL/GenBank/DDBJ whole genome shotgun (WGS) entry which is preliminary data.</text>
</comment>
<sequence>MTIGDSSAWDDFIAQGGVGTVIGLVLESWALIAPPAPDELEEDTSIRLYAAMVRKRDRQAHRFLIRYEDVEIDVDLAKETGRKDIVFFPGHDGDLYFCLEAKRLNARVKGVMKSLADEYVKEGMQRFVDGKYGRHVHHGGMLGYVLDGDVPRAMRNVLSNIRTNHAALGMDPPGEWVESRSHPGDDRAKESEHRRAQGAQRFLLHHQFVSARTTATPATTVSEVAPNRPSPARRKRDSGEGGIQ</sequence>
<proteinExistence type="predicted"/>
<evidence type="ECO:0000313" key="3">
    <source>
        <dbReference type="Proteomes" id="UP000280296"/>
    </source>
</evidence>
<dbReference type="RefSeq" id="WP_126723537.1">
    <property type="nucleotide sequence ID" value="NZ_RYZH01000002.1"/>
</dbReference>
<dbReference type="OrthoDB" id="277593at2"/>
<dbReference type="AlphaFoldDB" id="A0A432MQ31"/>
<keyword evidence="3" id="KW-1185">Reference proteome</keyword>
<accession>A0A432MQ31</accession>
<feature type="compositionally biased region" description="Basic and acidic residues" evidence="1">
    <location>
        <begin position="177"/>
        <end position="195"/>
    </location>
</feature>
<evidence type="ECO:0000256" key="1">
    <source>
        <dbReference type="SAM" id="MobiDB-lite"/>
    </source>
</evidence>
<reference evidence="2 3" key="2">
    <citation type="submission" date="2019-01" db="EMBL/GenBank/DDBJ databases">
        <title>Tautonia sociabilis, a novel thermotolerant planctomycete of Isosphaeraceae family, isolated from a 4000 m deep subterranean habitat.</title>
        <authorList>
            <person name="Kovaleva O.L."/>
            <person name="Elcheninov A.G."/>
            <person name="Van Heerden E."/>
            <person name="Toshchakov S.V."/>
            <person name="Novikov A."/>
            <person name="Bonch-Osmolovskaya E.A."/>
            <person name="Kublanov I.V."/>
        </authorList>
    </citation>
    <scope>NUCLEOTIDE SEQUENCE [LARGE SCALE GENOMIC DNA]</scope>
    <source>
        <strain evidence="2 3">GM2012</strain>
    </source>
</reference>
<name>A0A432MQ31_9BACT</name>